<dbReference type="Proteomes" id="UP000000637">
    <property type="component" value="Chromosome"/>
</dbReference>
<organism evidence="1 2">
    <name type="scientific">Paenarthrobacter aurescens (strain TC1)</name>
    <dbReference type="NCBI Taxonomy" id="290340"/>
    <lineage>
        <taxon>Bacteria</taxon>
        <taxon>Bacillati</taxon>
        <taxon>Actinomycetota</taxon>
        <taxon>Actinomycetes</taxon>
        <taxon>Micrococcales</taxon>
        <taxon>Micrococcaceae</taxon>
        <taxon>Paenarthrobacter</taxon>
    </lineage>
</organism>
<keyword evidence="2" id="KW-1185">Reference proteome</keyword>
<evidence type="ECO:0000313" key="1">
    <source>
        <dbReference type="EMBL" id="ABM06371.1"/>
    </source>
</evidence>
<evidence type="ECO:0000313" key="2">
    <source>
        <dbReference type="Proteomes" id="UP000000637"/>
    </source>
</evidence>
<dbReference type="OrthoDB" id="2602488at2"/>
<accession>A1R3Z5</accession>
<evidence type="ECO:0008006" key="3">
    <source>
        <dbReference type="Google" id="ProtNLM"/>
    </source>
</evidence>
<dbReference type="STRING" id="290340.AAur_1171"/>
<protein>
    <recommendedName>
        <fullName evidence="3">Peptidase C39-like domain-containing protein</fullName>
    </recommendedName>
</protein>
<reference evidence="1 2" key="1">
    <citation type="journal article" date="2006" name="PLoS Genet.">
        <title>Secrets of soil survival revealed by the genome sequence of Arthrobacter aurescens TC1.</title>
        <authorList>
            <person name="Mongodin E.F."/>
            <person name="Shapir N."/>
            <person name="Daugherty S.C."/>
            <person name="DeBoy R.T."/>
            <person name="Emerson J.B."/>
            <person name="Shvartzbeyn A."/>
            <person name="Radune D."/>
            <person name="Vamathevan J."/>
            <person name="Riggs F."/>
            <person name="Grinberg V."/>
            <person name="Khouri H."/>
            <person name="Wackett L.P."/>
            <person name="Nelson K.E."/>
            <person name="Sadowsky M.J."/>
        </authorList>
    </citation>
    <scope>NUCLEOTIDE SEQUENCE [LARGE SCALE GENOMIC DNA]</scope>
    <source>
        <strain evidence="1 2">TC1</strain>
    </source>
</reference>
<dbReference type="EMBL" id="CP000474">
    <property type="protein sequence ID" value="ABM06371.1"/>
    <property type="molecule type" value="Genomic_DNA"/>
</dbReference>
<dbReference type="AlphaFoldDB" id="A1R3Z5"/>
<gene>
    <name evidence="1" type="ordered locus">AAur_1171</name>
</gene>
<dbReference type="eggNOG" id="ENOG50342NZ">
    <property type="taxonomic scope" value="Bacteria"/>
</dbReference>
<sequence length="199" mass="21469">METHVGVETTVPFYSSMGSHDWQRLGYPSREVARFWDTRSCGVACLRMAYGYLGPATNDSPARITEELLRLGAYSEAKGWKHLGLAHHARLRGLAAHLVSASRPDELWLAATTPGVLIVSVGSSFDIESCSGHLAVVVGFAESGDIVLHRPSGQSPSEGFNLRVHPDTFWEHFSGRGIHISQPEKGGGGGLCRTGLQTS</sequence>
<dbReference type="Gene3D" id="3.90.70.10">
    <property type="entry name" value="Cysteine proteinases"/>
    <property type="match status" value="1"/>
</dbReference>
<dbReference type="KEGG" id="aau:AAur_1171"/>
<proteinExistence type="predicted"/>
<dbReference type="HOGENOM" id="CLU_1369752_0_0_11"/>
<name>A1R3Z5_PAEAT</name>